<dbReference type="AlphaFoldDB" id="A0AAW2WVF6"/>
<dbReference type="EMBL" id="JACGWN010000007">
    <property type="protein sequence ID" value="KAL0444751.1"/>
    <property type="molecule type" value="Genomic_DNA"/>
</dbReference>
<protein>
    <submittedName>
        <fullName evidence="1">Uncharacterized protein</fullName>
    </submittedName>
</protein>
<name>A0AAW2WVF6_9LAMI</name>
<comment type="caution">
    <text evidence="1">The sequence shown here is derived from an EMBL/GenBank/DDBJ whole genome shotgun (WGS) entry which is preliminary data.</text>
</comment>
<reference evidence="1" key="1">
    <citation type="submission" date="2020-06" db="EMBL/GenBank/DDBJ databases">
        <authorList>
            <person name="Li T."/>
            <person name="Hu X."/>
            <person name="Zhang T."/>
            <person name="Song X."/>
            <person name="Zhang H."/>
            <person name="Dai N."/>
            <person name="Sheng W."/>
            <person name="Hou X."/>
            <person name="Wei L."/>
        </authorList>
    </citation>
    <scope>NUCLEOTIDE SEQUENCE</scope>
    <source>
        <strain evidence="1">KEN1</strain>
        <tissue evidence="1">Leaf</tissue>
    </source>
</reference>
<evidence type="ECO:0000313" key="1">
    <source>
        <dbReference type="EMBL" id="KAL0444751.1"/>
    </source>
</evidence>
<sequence>MALTLVITARKLRLYLLPSGGQNQFPGRLVKWTIELSEYDISYLPRTTIKAQTLADFMSEMTGTTQEEVSKRDPGYFT</sequence>
<gene>
    <name evidence="1" type="ORF">Slati_2197800</name>
</gene>
<accession>A0AAW2WVF6</accession>
<reference evidence="1" key="2">
    <citation type="journal article" date="2024" name="Plant">
        <title>Genomic evolution and insights into agronomic trait innovations of Sesamum species.</title>
        <authorList>
            <person name="Miao H."/>
            <person name="Wang L."/>
            <person name="Qu L."/>
            <person name="Liu H."/>
            <person name="Sun Y."/>
            <person name="Le M."/>
            <person name="Wang Q."/>
            <person name="Wei S."/>
            <person name="Zheng Y."/>
            <person name="Lin W."/>
            <person name="Duan Y."/>
            <person name="Cao H."/>
            <person name="Xiong S."/>
            <person name="Wang X."/>
            <person name="Wei L."/>
            <person name="Li C."/>
            <person name="Ma Q."/>
            <person name="Ju M."/>
            <person name="Zhao R."/>
            <person name="Li G."/>
            <person name="Mu C."/>
            <person name="Tian Q."/>
            <person name="Mei H."/>
            <person name="Zhang T."/>
            <person name="Gao T."/>
            <person name="Zhang H."/>
        </authorList>
    </citation>
    <scope>NUCLEOTIDE SEQUENCE</scope>
    <source>
        <strain evidence="1">KEN1</strain>
    </source>
</reference>
<proteinExistence type="predicted"/>
<organism evidence="1">
    <name type="scientific">Sesamum latifolium</name>
    <dbReference type="NCBI Taxonomy" id="2727402"/>
    <lineage>
        <taxon>Eukaryota</taxon>
        <taxon>Viridiplantae</taxon>
        <taxon>Streptophyta</taxon>
        <taxon>Embryophyta</taxon>
        <taxon>Tracheophyta</taxon>
        <taxon>Spermatophyta</taxon>
        <taxon>Magnoliopsida</taxon>
        <taxon>eudicotyledons</taxon>
        <taxon>Gunneridae</taxon>
        <taxon>Pentapetalae</taxon>
        <taxon>asterids</taxon>
        <taxon>lamiids</taxon>
        <taxon>Lamiales</taxon>
        <taxon>Pedaliaceae</taxon>
        <taxon>Sesamum</taxon>
    </lineage>
</organism>